<comment type="subcellular location">
    <subcellularLocation>
        <location evidence="1 10">Cytoplasm</location>
    </subcellularLocation>
</comment>
<evidence type="ECO:0000256" key="3">
    <source>
        <dbReference type="ARBA" id="ARBA00011738"/>
    </source>
</evidence>
<dbReference type="Proteomes" id="UP000239706">
    <property type="component" value="Unassembled WGS sequence"/>
</dbReference>
<evidence type="ECO:0000256" key="7">
    <source>
        <dbReference type="ARBA" id="ARBA00053401"/>
    </source>
</evidence>
<evidence type="ECO:0000256" key="12">
    <source>
        <dbReference type="RuleBase" id="RU004478"/>
    </source>
</evidence>
<keyword evidence="5 10" id="KW-0346">Stress response</keyword>
<reference evidence="14 15" key="1">
    <citation type="submission" date="2018-03" db="EMBL/GenBank/DDBJ databases">
        <title>Genome sequence of Clostridium liquoris DSM 100320.</title>
        <authorList>
            <person name="Poehlein A."/>
            <person name="Daniel R."/>
        </authorList>
    </citation>
    <scope>NUCLEOTIDE SEQUENCE [LARGE SCALE GENOMIC DNA]</scope>
    <source>
        <strain evidence="14 15">DSM 100320</strain>
    </source>
</reference>
<evidence type="ECO:0000256" key="13">
    <source>
        <dbReference type="SAM" id="MobiDB-lite"/>
    </source>
</evidence>
<sequence length="211" mass="24330">MGKDKNDCSEENLKDEKLSEEKANAEDMQDETLDQAEKNKQTEKNEDEESEKINSEDNDINAMKKLKDENKRLNNELDTLKDRLARTVAEYDNYRKRTAKEKEGIYTDACEDVLKLMLPVHDNLERALAAEGNIEDLKKGVDMTVKQFNDSLEKLGVEEISIEGGFDPNFHNAVMHVDDENYEKNVVVEVFQKGYKRGERVLRHSMVKVAN</sequence>
<evidence type="ECO:0000256" key="2">
    <source>
        <dbReference type="ARBA" id="ARBA00009054"/>
    </source>
</evidence>
<evidence type="ECO:0000256" key="11">
    <source>
        <dbReference type="RuleBase" id="RU000639"/>
    </source>
</evidence>
<dbReference type="NCBIfam" id="NF010757">
    <property type="entry name" value="PRK14160.1"/>
    <property type="match status" value="1"/>
</dbReference>
<dbReference type="NCBIfam" id="NF010738">
    <property type="entry name" value="PRK14140.1"/>
    <property type="match status" value="1"/>
</dbReference>
<gene>
    <name evidence="10" type="primary">grpE</name>
    <name evidence="14" type="ORF">CLLI_24200</name>
</gene>
<feature type="compositionally biased region" description="Basic and acidic residues" evidence="13">
    <location>
        <begin position="35"/>
        <end position="44"/>
    </location>
</feature>
<dbReference type="PROSITE" id="PS01071">
    <property type="entry name" value="GRPE"/>
    <property type="match status" value="1"/>
</dbReference>
<dbReference type="PANTHER" id="PTHR21237">
    <property type="entry name" value="GRPE PROTEIN"/>
    <property type="match status" value="1"/>
</dbReference>
<comment type="subunit">
    <text evidence="3 10">Homodimer.</text>
</comment>
<keyword evidence="6 10" id="KW-0143">Chaperone</keyword>
<evidence type="ECO:0000256" key="9">
    <source>
        <dbReference type="ARBA" id="ARBA00076414"/>
    </source>
</evidence>
<evidence type="ECO:0000313" key="15">
    <source>
        <dbReference type="Proteomes" id="UP000239706"/>
    </source>
</evidence>
<evidence type="ECO:0000256" key="4">
    <source>
        <dbReference type="ARBA" id="ARBA00022490"/>
    </source>
</evidence>
<dbReference type="EMBL" id="PVXO01000066">
    <property type="protein sequence ID" value="PRR77250.1"/>
    <property type="molecule type" value="Genomic_DNA"/>
</dbReference>
<dbReference type="InterPro" id="IPR013805">
    <property type="entry name" value="GrpE_CC"/>
</dbReference>
<evidence type="ECO:0000256" key="5">
    <source>
        <dbReference type="ARBA" id="ARBA00023016"/>
    </source>
</evidence>
<dbReference type="GO" id="GO:0005737">
    <property type="term" value="C:cytoplasm"/>
    <property type="evidence" value="ECO:0007669"/>
    <property type="project" value="UniProtKB-SubCell"/>
</dbReference>
<dbReference type="PRINTS" id="PR00773">
    <property type="entry name" value="GRPEPROTEIN"/>
</dbReference>
<dbReference type="HAMAP" id="MF_01151">
    <property type="entry name" value="GrpE"/>
    <property type="match status" value="1"/>
</dbReference>
<dbReference type="Gene3D" id="3.90.20.20">
    <property type="match status" value="1"/>
</dbReference>
<dbReference type="OrthoDB" id="9812586at2"/>
<feature type="region of interest" description="Disordered" evidence="13">
    <location>
        <begin position="1"/>
        <end position="61"/>
    </location>
</feature>
<dbReference type="InterPro" id="IPR000740">
    <property type="entry name" value="GrpE"/>
</dbReference>
<evidence type="ECO:0000256" key="10">
    <source>
        <dbReference type="HAMAP-Rule" id="MF_01151"/>
    </source>
</evidence>
<keyword evidence="15" id="KW-1185">Reference proteome</keyword>
<evidence type="ECO:0000256" key="8">
    <source>
        <dbReference type="ARBA" id="ARBA00072274"/>
    </source>
</evidence>
<dbReference type="GO" id="GO:0051087">
    <property type="term" value="F:protein-folding chaperone binding"/>
    <property type="evidence" value="ECO:0007669"/>
    <property type="project" value="InterPro"/>
</dbReference>
<dbReference type="InterPro" id="IPR009012">
    <property type="entry name" value="GrpE_head"/>
</dbReference>
<dbReference type="RefSeq" id="WP_106064462.1">
    <property type="nucleotide sequence ID" value="NZ_PVXO01000066.1"/>
</dbReference>
<protein>
    <recommendedName>
        <fullName evidence="8 10">Protein GrpE</fullName>
    </recommendedName>
    <alternativeName>
        <fullName evidence="9 10">HSP-70 cofactor</fullName>
    </alternativeName>
</protein>
<evidence type="ECO:0000313" key="14">
    <source>
        <dbReference type="EMBL" id="PRR77250.1"/>
    </source>
</evidence>
<accession>A0A2T0B0W4</accession>
<comment type="similarity">
    <text evidence="2 10 12">Belongs to the GrpE family.</text>
</comment>
<dbReference type="Gene3D" id="2.30.22.10">
    <property type="entry name" value="Head domain of nucleotide exchange factor GrpE"/>
    <property type="match status" value="1"/>
</dbReference>
<dbReference type="PANTHER" id="PTHR21237:SF23">
    <property type="entry name" value="GRPE PROTEIN HOMOLOG, MITOCHONDRIAL"/>
    <property type="match status" value="1"/>
</dbReference>
<dbReference type="SUPFAM" id="SSF58014">
    <property type="entry name" value="Coiled-coil domain of nucleotide exchange factor GrpE"/>
    <property type="match status" value="1"/>
</dbReference>
<proteinExistence type="inferred from homology"/>
<dbReference type="Pfam" id="PF01025">
    <property type="entry name" value="GrpE"/>
    <property type="match status" value="1"/>
</dbReference>
<dbReference type="CDD" id="cd00446">
    <property type="entry name" value="GrpE"/>
    <property type="match status" value="1"/>
</dbReference>
<comment type="caution">
    <text evidence="14">The sequence shown here is derived from an EMBL/GenBank/DDBJ whole genome shotgun (WGS) entry which is preliminary data.</text>
</comment>
<feature type="compositionally biased region" description="Basic and acidic residues" evidence="13">
    <location>
        <begin position="1"/>
        <end position="25"/>
    </location>
</feature>
<dbReference type="GO" id="GO:0042803">
    <property type="term" value="F:protein homodimerization activity"/>
    <property type="evidence" value="ECO:0007669"/>
    <property type="project" value="InterPro"/>
</dbReference>
<evidence type="ECO:0000256" key="1">
    <source>
        <dbReference type="ARBA" id="ARBA00004496"/>
    </source>
</evidence>
<comment type="function">
    <text evidence="7 10 11">Participates actively in the response to hyperosmotic and heat shock by preventing the aggregation of stress-denatured proteins, in association with DnaK and GrpE. It is the nucleotide exchange factor for DnaK and may function as a thermosensor. Unfolded proteins bind initially to DnaJ; upon interaction with the DnaJ-bound protein, DnaK hydrolyzes its bound ATP, resulting in the formation of a stable complex. GrpE releases ADP from DnaK; ATP binding to DnaK triggers the release of the substrate protein, thus completing the reaction cycle. Several rounds of ATP-dependent interactions between DnaJ, DnaK and GrpE are required for fully efficient folding.</text>
</comment>
<name>A0A2T0B0W4_9CLOT</name>
<dbReference type="SUPFAM" id="SSF51064">
    <property type="entry name" value="Head domain of nucleotide exchange factor GrpE"/>
    <property type="match status" value="1"/>
</dbReference>
<evidence type="ECO:0000256" key="6">
    <source>
        <dbReference type="ARBA" id="ARBA00023186"/>
    </source>
</evidence>
<dbReference type="GO" id="GO:0051082">
    <property type="term" value="F:unfolded protein binding"/>
    <property type="evidence" value="ECO:0007669"/>
    <property type="project" value="TreeGrafter"/>
</dbReference>
<dbReference type="GO" id="GO:0006457">
    <property type="term" value="P:protein folding"/>
    <property type="evidence" value="ECO:0007669"/>
    <property type="project" value="InterPro"/>
</dbReference>
<dbReference type="FunFam" id="2.30.22.10:FF:000001">
    <property type="entry name" value="Protein GrpE"/>
    <property type="match status" value="1"/>
</dbReference>
<dbReference type="GO" id="GO:0000774">
    <property type="term" value="F:adenyl-nucleotide exchange factor activity"/>
    <property type="evidence" value="ECO:0007669"/>
    <property type="project" value="InterPro"/>
</dbReference>
<organism evidence="14 15">
    <name type="scientific">Clostridium liquoris</name>
    <dbReference type="NCBI Taxonomy" id="1289519"/>
    <lineage>
        <taxon>Bacteria</taxon>
        <taxon>Bacillati</taxon>
        <taxon>Bacillota</taxon>
        <taxon>Clostridia</taxon>
        <taxon>Eubacteriales</taxon>
        <taxon>Clostridiaceae</taxon>
        <taxon>Clostridium</taxon>
    </lineage>
</organism>
<dbReference type="AlphaFoldDB" id="A0A2T0B0W4"/>
<keyword evidence="4 10" id="KW-0963">Cytoplasm</keyword>